<name>A0A433T5J4_ELYCH</name>
<dbReference type="Gene3D" id="2.60.120.260">
    <property type="entry name" value="Galactose-binding domain-like"/>
    <property type="match status" value="1"/>
</dbReference>
<dbReference type="OrthoDB" id="6355129at2759"/>
<dbReference type="PROSITE" id="PS50022">
    <property type="entry name" value="FA58C_3"/>
    <property type="match status" value="1"/>
</dbReference>
<dbReference type="EMBL" id="RQTK01000634">
    <property type="protein sequence ID" value="RUS76814.1"/>
    <property type="molecule type" value="Genomic_DNA"/>
</dbReference>
<evidence type="ECO:0000313" key="2">
    <source>
        <dbReference type="EMBL" id="RUS76814.1"/>
    </source>
</evidence>
<dbReference type="SUPFAM" id="SSF49785">
    <property type="entry name" value="Galactose-binding domain-like"/>
    <property type="match status" value="1"/>
</dbReference>
<evidence type="ECO:0000259" key="1">
    <source>
        <dbReference type="PROSITE" id="PS50022"/>
    </source>
</evidence>
<dbReference type="InterPro" id="IPR000421">
    <property type="entry name" value="FA58C"/>
</dbReference>
<evidence type="ECO:0000313" key="3">
    <source>
        <dbReference type="Proteomes" id="UP000271974"/>
    </source>
</evidence>
<keyword evidence="3" id="KW-1185">Reference proteome</keyword>
<accession>A0A433T5J4</accession>
<gene>
    <name evidence="2" type="ORF">EGW08_015432</name>
</gene>
<feature type="domain" description="F5/8 type C" evidence="1">
    <location>
        <begin position="212"/>
        <end position="361"/>
    </location>
</feature>
<dbReference type="Pfam" id="PF00754">
    <property type="entry name" value="F5_F8_type_C"/>
    <property type="match status" value="1"/>
</dbReference>
<reference evidence="2 3" key="1">
    <citation type="submission" date="2019-01" db="EMBL/GenBank/DDBJ databases">
        <title>A draft genome assembly of the solar-powered sea slug Elysia chlorotica.</title>
        <authorList>
            <person name="Cai H."/>
            <person name="Li Q."/>
            <person name="Fang X."/>
            <person name="Li J."/>
            <person name="Curtis N.E."/>
            <person name="Altenburger A."/>
            <person name="Shibata T."/>
            <person name="Feng M."/>
            <person name="Maeda T."/>
            <person name="Schwartz J.A."/>
            <person name="Shigenobu S."/>
            <person name="Lundholm N."/>
            <person name="Nishiyama T."/>
            <person name="Yang H."/>
            <person name="Hasebe M."/>
            <person name="Li S."/>
            <person name="Pierce S.K."/>
            <person name="Wang J."/>
        </authorList>
    </citation>
    <scope>NUCLEOTIDE SEQUENCE [LARGE SCALE GENOMIC DNA]</scope>
    <source>
        <strain evidence="2">EC2010</strain>
        <tissue evidence="2">Whole organism of an adult</tissue>
    </source>
</reference>
<dbReference type="InterPro" id="IPR008979">
    <property type="entry name" value="Galactose-bd-like_sf"/>
</dbReference>
<dbReference type="AlphaFoldDB" id="A0A433T5J4"/>
<comment type="caution">
    <text evidence="2">The sequence shown here is derived from an EMBL/GenBank/DDBJ whole genome shotgun (WGS) entry which is preliminary data.</text>
</comment>
<organism evidence="2 3">
    <name type="scientific">Elysia chlorotica</name>
    <name type="common">Eastern emerald elysia</name>
    <name type="synonym">Sea slug</name>
    <dbReference type="NCBI Taxonomy" id="188477"/>
    <lineage>
        <taxon>Eukaryota</taxon>
        <taxon>Metazoa</taxon>
        <taxon>Spiralia</taxon>
        <taxon>Lophotrochozoa</taxon>
        <taxon>Mollusca</taxon>
        <taxon>Gastropoda</taxon>
        <taxon>Heterobranchia</taxon>
        <taxon>Euthyneura</taxon>
        <taxon>Panpulmonata</taxon>
        <taxon>Sacoglossa</taxon>
        <taxon>Placobranchoidea</taxon>
        <taxon>Plakobranchidae</taxon>
        <taxon>Elysia</taxon>
    </lineage>
</organism>
<proteinExistence type="predicted"/>
<sequence length="478" mass="52330">MTRYSLDLGVITNTGLTTKLADYTSDDDTFSAELTVQMADNEAALHGTTQTILIGYRIPLTIFILEIFIDVDRTVYDLVFNVSSAVDSLMSTPNHVEIDTILSLSDLSTAEGQNTELNIFFPPFVTCQANITSDKKEIISLQQFERSLSLEIGQLFFTDEVHIKTILDADSSVQVPMGVSGLNSVLVLQPMADKHDETDIAGSFEYVNITVTTTTALGGCIPQLYQFESIGDCQLSSSPESITPATEAKFDAGSGWTPFVHLGAVRHERYIQAYFGNKVLINHIRMLQTGAAKAKTLKLRYSNDGVAWVEKPGNSISPDPFLTNETLSVPAPETSRYIRIMISELDHNNLTAAFKFSLVGCATTNDSPPGVNRQVGSLIGYDPEEPRVYGMSSDGLQYMSSVDGTVWKTSITSHVENARLKLDFKAAVEVPLTADANLQGASPDVFYQDMPYGATITGLKHYDGVNWNQVFSWGDCCP</sequence>
<protein>
    <recommendedName>
        <fullName evidence="1">F5/8 type C domain-containing protein</fullName>
    </recommendedName>
</protein>
<dbReference type="Proteomes" id="UP000271974">
    <property type="component" value="Unassembled WGS sequence"/>
</dbReference>